<gene>
    <name evidence="2" type="ORF">SAMN04488107_0420</name>
</gene>
<evidence type="ECO:0000313" key="3">
    <source>
        <dbReference type="Proteomes" id="UP000198386"/>
    </source>
</evidence>
<sequence length="186" mass="19717">MIPPRGTFRKQQTDSSGRADQVRRARACVRRCASRLGWRWCCPGPHGDADDGDQVSGFLGMALHRAGRLEQALEMYDGALASVRGVGPANTVQYALAGAGHVTLLLGDADRAGQLFAGSHAVARRLGAEGDPRAAVGEGLLARERGAAATARERLTFAQQLLAGGARAGVDRRRCGRPGPPRRGRR</sequence>
<dbReference type="SUPFAM" id="SSF48452">
    <property type="entry name" value="TPR-like"/>
    <property type="match status" value="1"/>
</dbReference>
<feature type="region of interest" description="Disordered" evidence="1">
    <location>
        <begin position="165"/>
        <end position="186"/>
    </location>
</feature>
<dbReference type="Gene3D" id="1.25.40.10">
    <property type="entry name" value="Tetratricopeptide repeat domain"/>
    <property type="match status" value="1"/>
</dbReference>
<accession>A0A238ZYD7</accession>
<dbReference type="InterPro" id="IPR011990">
    <property type="entry name" value="TPR-like_helical_dom_sf"/>
</dbReference>
<dbReference type="AlphaFoldDB" id="A0A238ZYD7"/>
<evidence type="ECO:0008006" key="4">
    <source>
        <dbReference type="Google" id="ProtNLM"/>
    </source>
</evidence>
<evidence type="ECO:0000313" key="2">
    <source>
        <dbReference type="EMBL" id="SNR88142.1"/>
    </source>
</evidence>
<organism evidence="2 3">
    <name type="scientific">Geodermatophilus saharensis</name>
    <dbReference type="NCBI Taxonomy" id="1137994"/>
    <lineage>
        <taxon>Bacteria</taxon>
        <taxon>Bacillati</taxon>
        <taxon>Actinomycetota</taxon>
        <taxon>Actinomycetes</taxon>
        <taxon>Geodermatophilales</taxon>
        <taxon>Geodermatophilaceae</taxon>
        <taxon>Geodermatophilus</taxon>
    </lineage>
</organism>
<protein>
    <recommendedName>
        <fullName evidence="4">Tetratricopeptide repeat-containing protein</fullName>
    </recommendedName>
</protein>
<feature type="compositionally biased region" description="Basic residues" evidence="1">
    <location>
        <begin position="174"/>
        <end position="186"/>
    </location>
</feature>
<name>A0A238ZYD7_9ACTN</name>
<keyword evidence="3" id="KW-1185">Reference proteome</keyword>
<reference evidence="3" key="1">
    <citation type="submission" date="2017-06" db="EMBL/GenBank/DDBJ databases">
        <authorList>
            <person name="Varghese N."/>
            <person name="Submissions S."/>
        </authorList>
    </citation>
    <scope>NUCLEOTIDE SEQUENCE [LARGE SCALE GENOMIC DNA]</scope>
    <source>
        <strain evidence="3">DSM 45423</strain>
    </source>
</reference>
<feature type="region of interest" description="Disordered" evidence="1">
    <location>
        <begin position="1"/>
        <end position="20"/>
    </location>
</feature>
<evidence type="ECO:0000256" key="1">
    <source>
        <dbReference type="SAM" id="MobiDB-lite"/>
    </source>
</evidence>
<dbReference type="EMBL" id="FZOH01000001">
    <property type="protein sequence ID" value="SNR88142.1"/>
    <property type="molecule type" value="Genomic_DNA"/>
</dbReference>
<dbReference type="Proteomes" id="UP000198386">
    <property type="component" value="Unassembled WGS sequence"/>
</dbReference>
<proteinExistence type="predicted"/>